<evidence type="ECO:0000313" key="3">
    <source>
        <dbReference type="Proteomes" id="UP000184512"/>
    </source>
</evidence>
<reference evidence="2 3" key="1">
    <citation type="submission" date="2016-11" db="EMBL/GenBank/DDBJ databases">
        <authorList>
            <person name="Jaros S."/>
            <person name="Januszkiewicz K."/>
            <person name="Wedrychowicz H."/>
        </authorList>
    </citation>
    <scope>NUCLEOTIDE SEQUENCE [LARGE SCALE GENOMIC DNA]</scope>
    <source>
        <strain evidence="2 3">DSM 12906</strain>
    </source>
</reference>
<accession>A0A1M6E4B9</accession>
<dbReference type="EMBL" id="FQZG01000015">
    <property type="protein sequence ID" value="SHI80291.1"/>
    <property type="molecule type" value="Genomic_DNA"/>
</dbReference>
<dbReference type="Proteomes" id="UP000184512">
    <property type="component" value="Unassembled WGS sequence"/>
</dbReference>
<evidence type="ECO:0000256" key="1">
    <source>
        <dbReference type="SAM" id="SignalP"/>
    </source>
</evidence>
<evidence type="ECO:0000313" key="2">
    <source>
        <dbReference type="EMBL" id="SHI80291.1"/>
    </source>
</evidence>
<keyword evidence="3" id="KW-1185">Reference proteome</keyword>
<evidence type="ECO:0008006" key="4">
    <source>
        <dbReference type="Google" id="ProtNLM"/>
    </source>
</evidence>
<feature type="chain" id="PRO_5012861549" description="DUF3298 domain-containing protein" evidence="1">
    <location>
        <begin position="27"/>
        <end position="292"/>
    </location>
</feature>
<dbReference type="OrthoDB" id="3735849at2"/>
<gene>
    <name evidence="2" type="ORF">SAMN02745244_01104</name>
</gene>
<sequence length="292" mass="31090">MRVQIELFAAMVAVLFIVTQSLSATAAPPRLVYLDCPEPAAVGAITGKEPLTAQGPRGQCDYFTPDVSFQLRDVSLAELRAAAEADGHDVVDAPGAGEGAFQYASDAGMTLNFERDGRALSIVSNTLGLEVLIQLVGLAGDSISLSPELMPAAPFEVTCPTAKQLSTVLGEQFLLEKDEARSCRYSAGAKWVWFDVSDFGLVTESLTYRQLESRGLPGSYAFNDLEDLGPGAYWFADLSPLSVTWQHAEGVVFSVMADPYGQDDLRRVAVLFNSVQAGGETPGKPGMPSTGV</sequence>
<proteinExistence type="predicted"/>
<protein>
    <recommendedName>
        <fullName evidence="4">DUF3298 domain-containing protein</fullName>
    </recommendedName>
</protein>
<dbReference type="STRING" id="1123357.SAMN02745244_01104"/>
<organism evidence="2 3">
    <name type="scientific">Tessaracoccus bendigoensis DSM 12906</name>
    <dbReference type="NCBI Taxonomy" id="1123357"/>
    <lineage>
        <taxon>Bacteria</taxon>
        <taxon>Bacillati</taxon>
        <taxon>Actinomycetota</taxon>
        <taxon>Actinomycetes</taxon>
        <taxon>Propionibacteriales</taxon>
        <taxon>Propionibacteriaceae</taxon>
        <taxon>Tessaracoccus</taxon>
    </lineage>
</organism>
<dbReference type="AlphaFoldDB" id="A0A1M6E4B9"/>
<dbReference type="RefSeq" id="WP_073186538.1">
    <property type="nucleotide sequence ID" value="NZ_FQZG01000015.1"/>
</dbReference>
<keyword evidence="1" id="KW-0732">Signal</keyword>
<feature type="signal peptide" evidence="1">
    <location>
        <begin position="1"/>
        <end position="26"/>
    </location>
</feature>
<name>A0A1M6E4B9_9ACTN</name>